<dbReference type="InterPro" id="IPR017946">
    <property type="entry name" value="PLC-like_Pdiesterase_TIM-brl"/>
</dbReference>
<dbReference type="KEGG" id="fax:FUAX_07180"/>
<dbReference type="RefSeq" id="WP_338393554.1">
    <property type="nucleotide sequence ID" value="NZ_AP025314.1"/>
</dbReference>
<dbReference type="GO" id="GO:0008081">
    <property type="term" value="F:phosphoric diester hydrolase activity"/>
    <property type="evidence" value="ECO:0007669"/>
    <property type="project" value="InterPro"/>
</dbReference>
<organism evidence="1 2">
    <name type="scientific">Fulvitalea axinellae</name>
    <dbReference type="NCBI Taxonomy" id="1182444"/>
    <lineage>
        <taxon>Bacteria</taxon>
        <taxon>Pseudomonadati</taxon>
        <taxon>Bacteroidota</taxon>
        <taxon>Cytophagia</taxon>
        <taxon>Cytophagales</taxon>
        <taxon>Persicobacteraceae</taxon>
        <taxon>Fulvitalea</taxon>
    </lineage>
</organism>
<dbReference type="Proteomes" id="UP001348817">
    <property type="component" value="Chromosome"/>
</dbReference>
<protein>
    <recommendedName>
        <fullName evidence="3">Phosphatidylinositol diacylglycerol-lyase</fullName>
    </recommendedName>
</protein>
<keyword evidence="2" id="KW-1185">Reference proteome</keyword>
<evidence type="ECO:0000313" key="2">
    <source>
        <dbReference type="Proteomes" id="UP001348817"/>
    </source>
</evidence>
<dbReference type="Pfam" id="PF26146">
    <property type="entry name" value="PI-PLC_X"/>
    <property type="match status" value="1"/>
</dbReference>
<accession>A0AAU9C859</accession>
<evidence type="ECO:0008006" key="3">
    <source>
        <dbReference type="Google" id="ProtNLM"/>
    </source>
</evidence>
<name>A0AAU9C859_9BACT</name>
<dbReference type="AlphaFoldDB" id="A0AAU9C859"/>
<dbReference type="Gene3D" id="3.20.20.190">
    <property type="entry name" value="Phosphatidylinositol (PI) phosphodiesterase"/>
    <property type="match status" value="1"/>
</dbReference>
<dbReference type="GO" id="GO:0006629">
    <property type="term" value="P:lipid metabolic process"/>
    <property type="evidence" value="ECO:0007669"/>
    <property type="project" value="InterPro"/>
</dbReference>
<sequence length="397" mass="44763">MKKVYLPLILAGAMVSCDQGLEESGMDANMGDIGLKTASAQQVSVQAEPLRKVDRDDRTINEISFPATHNTYNYKGSTFSKSNVFDDMPEQFEKGIRAVEIDIHEKRTWFKKDVSVYHGKMTNGFNGSRLAHYVLAEITEFIEDNPQEIVFLKFETTVSGSTLDKEIREAGLDEHIYEYDESNPYPTKEEVVASGKRVVITRHIDGSAYGRALDRHTFGGGYSDNGDHKPQSSPSEKKFFSVERYGITGTFGYGDADRAKYLNHPSRLAPFVDDVWKLNGKKPWRVIVDFPSVHSGNYYTVIRELNDKEMLKGEIRTADGNLLLKKDGKLINWTWECQYAEEMVTAKTSAEFSFPMNDGETVTIRPVSDEYTFVPASLTVTNDNTSDLMQVFTAVPK</sequence>
<dbReference type="CDD" id="cd08557">
    <property type="entry name" value="PI-PLCc_bacteria_like"/>
    <property type="match status" value="1"/>
</dbReference>
<dbReference type="PANTHER" id="PTHR13593:SF140">
    <property type="entry name" value="PLC-LIKE PHOSPHODIESTERASE"/>
    <property type="match status" value="1"/>
</dbReference>
<dbReference type="InterPro" id="IPR051057">
    <property type="entry name" value="PI-PLC_domain"/>
</dbReference>
<evidence type="ECO:0000313" key="1">
    <source>
        <dbReference type="EMBL" id="BDD08286.1"/>
    </source>
</evidence>
<gene>
    <name evidence="1" type="ORF">FUAX_07180</name>
</gene>
<dbReference type="PANTHER" id="PTHR13593">
    <property type="match status" value="1"/>
</dbReference>
<proteinExistence type="predicted"/>
<reference evidence="1 2" key="1">
    <citation type="submission" date="2021-12" db="EMBL/GenBank/DDBJ databases">
        <title>Genome sequencing of bacteria with rrn-lacking chromosome and rrn-plasmid.</title>
        <authorList>
            <person name="Anda M."/>
            <person name="Iwasaki W."/>
        </authorList>
    </citation>
    <scope>NUCLEOTIDE SEQUENCE [LARGE SCALE GENOMIC DNA]</scope>
    <source>
        <strain evidence="1 2">DSM 100852</strain>
    </source>
</reference>
<dbReference type="EMBL" id="AP025314">
    <property type="protein sequence ID" value="BDD08286.1"/>
    <property type="molecule type" value="Genomic_DNA"/>
</dbReference>
<dbReference type="SUPFAM" id="SSF51695">
    <property type="entry name" value="PLC-like phosphodiesterases"/>
    <property type="match status" value="1"/>
</dbReference>
<dbReference type="GO" id="GO:0004436">
    <property type="term" value="F:phosphatidylinositol diacylglycerol-lyase activity"/>
    <property type="evidence" value="ECO:0007669"/>
    <property type="project" value="UniProtKB-EC"/>
</dbReference>